<dbReference type="CDD" id="cd00067">
    <property type="entry name" value="GAL4"/>
    <property type="match status" value="1"/>
</dbReference>
<dbReference type="EMBL" id="KN846981">
    <property type="protein sequence ID" value="KIW97853.1"/>
    <property type="molecule type" value="Genomic_DNA"/>
</dbReference>
<dbReference type="GO" id="GO:0000976">
    <property type="term" value="F:transcription cis-regulatory region binding"/>
    <property type="evidence" value="ECO:0007669"/>
    <property type="project" value="TreeGrafter"/>
</dbReference>
<proteinExistence type="predicted"/>
<gene>
    <name evidence="6" type="ORF">Z519_01437</name>
</gene>
<dbReference type="GO" id="GO:0005634">
    <property type="term" value="C:nucleus"/>
    <property type="evidence" value="ECO:0007669"/>
    <property type="project" value="TreeGrafter"/>
</dbReference>
<protein>
    <recommendedName>
        <fullName evidence="5">Zn(2)-C6 fungal-type domain-containing protein</fullName>
    </recommendedName>
</protein>
<evidence type="ECO:0000256" key="2">
    <source>
        <dbReference type="ARBA" id="ARBA00023125"/>
    </source>
</evidence>
<organism evidence="6 7">
    <name type="scientific">Cladophialophora bantiana (strain ATCC 10958 / CBS 173.52 / CDC B-1940 / NIH 8579)</name>
    <name type="common">Xylohypha bantiana</name>
    <dbReference type="NCBI Taxonomy" id="1442370"/>
    <lineage>
        <taxon>Eukaryota</taxon>
        <taxon>Fungi</taxon>
        <taxon>Dikarya</taxon>
        <taxon>Ascomycota</taxon>
        <taxon>Pezizomycotina</taxon>
        <taxon>Eurotiomycetes</taxon>
        <taxon>Chaetothyriomycetidae</taxon>
        <taxon>Chaetothyriales</taxon>
        <taxon>Herpotrichiellaceae</taxon>
        <taxon>Cladophialophora</taxon>
    </lineage>
</organism>
<sequence length="567" mass="63434">MQEQLRETPSNRRRVRTGCLTCRGRRRKCDEGKPQCQNCRTKNLQCRYGLNITFVESRNLKATKAAHLSTEDVAIQYRSEQRRQTSTDVSSSQGNVSLPRTHTIQRLQNAPESLSDSWLTQKEPQNTSHRFIGELNTSIARPTLLSTPRTPFPDDLDPFGSVSTPFPPLSSQFVSDRSLDSPLERQLNRPAPANWELDPRDEGRYTIELLTFYRYHIAPRLDLGVGDQFFGVHALLRAKTCNAVCQSVLALSSCQRNLSQGIHRKVDDPGSEQHALKAMRSLANTEEEDKMTVLILLTIREVILTPPGLWGNVLQRNTNLLTFNLQEGQWQMVARLVLAAELTASAPASRVDLNFIFQCARPVLPGQMLTDKQQLCQAFANLARAFMIPGNASGIGGQRTLLPMATVWQSCWSDCELWYFARNAEMQEIFEVDESKALAARSTSSPPFPIIIFSNVCALLANFSHHLTAIYLLHHKPRLIKPTAESGWSASLAWHAQRLVGMIATFDDAEIFDPLVIAGLIFGTKKLSHPSQLAVVAKIMKKAAQTTGLQLQQEIDQIETTYGETLG</sequence>
<dbReference type="GO" id="GO:0045944">
    <property type="term" value="P:positive regulation of transcription by RNA polymerase II"/>
    <property type="evidence" value="ECO:0007669"/>
    <property type="project" value="TreeGrafter"/>
</dbReference>
<evidence type="ECO:0000259" key="5">
    <source>
        <dbReference type="PROSITE" id="PS50048"/>
    </source>
</evidence>
<dbReference type="PANTHER" id="PTHR37534">
    <property type="entry name" value="TRANSCRIPTIONAL ACTIVATOR PROTEIN UGA3"/>
    <property type="match status" value="1"/>
</dbReference>
<dbReference type="VEuPathDB" id="FungiDB:Z519_01437"/>
<feature type="domain" description="Zn(2)-C6 fungal-type" evidence="5">
    <location>
        <begin position="18"/>
        <end position="48"/>
    </location>
</feature>
<dbReference type="PROSITE" id="PS00463">
    <property type="entry name" value="ZN2_CY6_FUNGAL_1"/>
    <property type="match status" value="1"/>
</dbReference>
<keyword evidence="3" id="KW-0804">Transcription</keyword>
<name>A0A0D2HWU5_CLAB1</name>
<dbReference type="SUPFAM" id="SSF57701">
    <property type="entry name" value="Zn2/Cys6 DNA-binding domain"/>
    <property type="match status" value="1"/>
</dbReference>
<evidence type="ECO:0000313" key="7">
    <source>
        <dbReference type="Proteomes" id="UP000053789"/>
    </source>
</evidence>
<dbReference type="Gene3D" id="4.10.240.10">
    <property type="entry name" value="Zn(2)-C6 fungal-type DNA-binding domain"/>
    <property type="match status" value="1"/>
</dbReference>
<evidence type="ECO:0000256" key="4">
    <source>
        <dbReference type="ARBA" id="ARBA00023242"/>
    </source>
</evidence>
<dbReference type="SMART" id="SM00066">
    <property type="entry name" value="GAL4"/>
    <property type="match status" value="1"/>
</dbReference>
<dbReference type="Proteomes" id="UP000053789">
    <property type="component" value="Unassembled WGS sequence"/>
</dbReference>
<reference evidence="6" key="1">
    <citation type="submission" date="2015-01" db="EMBL/GenBank/DDBJ databases">
        <title>The Genome Sequence of Cladophialophora bantiana CBS 173.52.</title>
        <authorList>
            <consortium name="The Broad Institute Genomics Platform"/>
            <person name="Cuomo C."/>
            <person name="de Hoog S."/>
            <person name="Gorbushina A."/>
            <person name="Stielow B."/>
            <person name="Teixiera M."/>
            <person name="Abouelleil A."/>
            <person name="Chapman S.B."/>
            <person name="Priest M."/>
            <person name="Young S.K."/>
            <person name="Wortman J."/>
            <person name="Nusbaum C."/>
            <person name="Birren B."/>
        </authorList>
    </citation>
    <scope>NUCLEOTIDE SEQUENCE [LARGE SCALE GENOMIC DNA]</scope>
    <source>
        <strain evidence="6">CBS 173.52</strain>
    </source>
</reference>
<keyword evidence="1" id="KW-0805">Transcription regulation</keyword>
<evidence type="ECO:0000256" key="3">
    <source>
        <dbReference type="ARBA" id="ARBA00023163"/>
    </source>
</evidence>
<dbReference type="InterPro" id="IPR001138">
    <property type="entry name" value="Zn2Cys6_DnaBD"/>
</dbReference>
<dbReference type="OrthoDB" id="5419315at2759"/>
<dbReference type="GO" id="GO:0000981">
    <property type="term" value="F:DNA-binding transcription factor activity, RNA polymerase II-specific"/>
    <property type="evidence" value="ECO:0007669"/>
    <property type="project" value="InterPro"/>
</dbReference>
<keyword evidence="7" id="KW-1185">Reference proteome</keyword>
<keyword evidence="2" id="KW-0238">DNA-binding</keyword>
<accession>A0A0D2HWU5</accession>
<evidence type="ECO:0000256" key="1">
    <source>
        <dbReference type="ARBA" id="ARBA00023015"/>
    </source>
</evidence>
<dbReference type="Pfam" id="PF00172">
    <property type="entry name" value="Zn_clus"/>
    <property type="match status" value="1"/>
</dbReference>
<dbReference type="GeneID" id="27694365"/>
<dbReference type="RefSeq" id="XP_016624522.1">
    <property type="nucleotide sequence ID" value="XM_016759194.1"/>
</dbReference>
<dbReference type="HOGENOM" id="CLU_008719_6_1_1"/>
<dbReference type="AlphaFoldDB" id="A0A0D2HWU5"/>
<dbReference type="PROSITE" id="PS50048">
    <property type="entry name" value="ZN2_CY6_FUNGAL_2"/>
    <property type="match status" value="1"/>
</dbReference>
<dbReference type="PANTHER" id="PTHR37534:SF4">
    <property type="entry name" value="ZN(II)2CYS6 TRANSCRIPTION FACTOR (EUROFUNG)"/>
    <property type="match status" value="1"/>
</dbReference>
<keyword evidence="4" id="KW-0539">Nucleus</keyword>
<dbReference type="InterPro" id="IPR036864">
    <property type="entry name" value="Zn2-C6_fun-type_DNA-bd_sf"/>
</dbReference>
<evidence type="ECO:0000313" key="6">
    <source>
        <dbReference type="EMBL" id="KIW97853.1"/>
    </source>
</evidence>
<dbReference type="GO" id="GO:0008270">
    <property type="term" value="F:zinc ion binding"/>
    <property type="evidence" value="ECO:0007669"/>
    <property type="project" value="InterPro"/>
</dbReference>